<dbReference type="PRINTS" id="PR00038">
    <property type="entry name" value="HTHLUXR"/>
</dbReference>
<keyword evidence="2" id="KW-0288">FMN</keyword>
<dbReference type="SMART" id="SM00421">
    <property type="entry name" value="HTH_LUXR"/>
    <property type="match status" value="1"/>
</dbReference>
<dbReference type="PROSITE" id="PS00622">
    <property type="entry name" value="HTH_LUXR_1"/>
    <property type="match status" value="1"/>
</dbReference>
<keyword evidence="3" id="KW-0157">Chromophore</keyword>
<dbReference type="Gene3D" id="3.30.450.20">
    <property type="entry name" value="PAS domain"/>
    <property type="match status" value="1"/>
</dbReference>
<keyword evidence="1" id="KW-0285">Flavoprotein</keyword>
<dbReference type="PROSITE" id="PS50043">
    <property type="entry name" value="HTH_LUXR_2"/>
    <property type="match status" value="1"/>
</dbReference>
<evidence type="ECO:0000259" key="4">
    <source>
        <dbReference type="PROSITE" id="PS50043"/>
    </source>
</evidence>
<proteinExistence type="predicted"/>
<dbReference type="PROSITE" id="PS50112">
    <property type="entry name" value="PAS"/>
    <property type="match status" value="1"/>
</dbReference>
<evidence type="ECO:0000259" key="5">
    <source>
        <dbReference type="PROSITE" id="PS50112"/>
    </source>
</evidence>
<dbReference type="NCBIfam" id="TIGR00229">
    <property type="entry name" value="sensory_box"/>
    <property type="match status" value="1"/>
</dbReference>
<keyword evidence="7" id="KW-1185">Reference proteome</keyword>
<dbReference type="SMART" id="SM00091">
    <property type="entry name" value="PAS"/>
    <property type="match status" value="1"/>
</dbReference>
<reference evidence="6 7" key="1">
    <citation type="submission" date="2023-05" db="EMBL/GenBank/DDBJ databases">
        <authorList>
            <person name="Guo Y."/>
        </authorList>
    </citation>
    <scope>NUCLEOTIDE SEQUENCE [LARGE SCALE GENOMIC DNA]</scope>
    <source>
        <strain evidence="6 7">GR2756</strain>
    </source>
</reference>
<dbReference type="PANTHER" id="PTHR47429:SF2">
    <property type="entry name" value="PROTEIN TWIN LOV 1"/>
    <property type="match status" value="1"/>
</dbReference>
<dbReference type="SUPFAM" id="SSF55785">
    <property type="entry name" value="PYP-like sensor domain (PAS domain)"/>
    <property type="match status" value="1"/>
</dbReference>
<dbReference type="Gene3D" id="1.10.10.10">
    <property type="entry name" value="Winged helix-like DNA-binding domain superfamily/Winged helix DNA-binding domain"/>
    <property type="match status" value="1"/>
</dbReference>
<dbReference type="InterPro" id="IPR000014">
    <property type="entry name" value="PAS"/>
</dbReference>
<dbReference type="Pfam" id="PF13426">
    <property type="entry name" value="PAS_9"/>
    <property type="match status" value="1"/>
</dbReference>
<evidence type="ECO:0000256" key="3">
    <source>
        <dbReference type="ARBA" id="ARBA00022991"/>
    </source>
</evidence>
<dbReference type="SUPFAM" id="SSF46894">
    <property type="entry name" value="C-terminal effector domain of the bipartite response regulators"/>
    <property type="match status" value="1"/>
</dbReference>
<dbReference type="EMBL" id="JAVUPU010000003">
    <property type="protein sequence ID" value="MDT9598979.1"/>
    <property type="molecule type" value="Genomic_DNA"/>
</dbReference>
<feature type="domain" description="PAS" evidence="5">
    <location>
        <begin position="6"/>
        <end position="79"/>
    </location>
</feature>
<evidence type="ECO:0000313" key="6">
    <source>
        <dbReference type="EMBL" id="MDT9598979.1"/>
    </source>
</evidence>
<evidence type="ECO:0000256" key="1">
    <source>
        <dbReference type="ARBA" id="ARBA00022630"/>
    </source>
</evidence>
<comment type="caution">
    <text evidence="6">The sequence shown here is derived from an EMBL/GenBank/DDBJ whole genome shotgun (WGS) entry which is preliminary data.</text>
</comment>
<accession>A0ABU3Q6E5</accession>
<organism evidence="6 7">
    <name type="scientific">Sphingosinicella rhizophila</name>
    <dbReference type="NCBI Taxonomy" id="3050082"/>
    <lineage>
        <taxon>Bacteria</taxon>
        <taxon>Pseudomonadati</taxon>
        <taxon>Pseudomonadota</taxon>
        <taxon>Alphaproteobacteria</taxon>
        <taxon>Sphingomonadales</taxon>
        <taxon>Sphingosinicellaceae</taxon>
        <taxon>Sphingosinicella</taxon>
    </lineage>
</organism>
<dbReference type="InterPro" id="IPR016032">
    <property type="entry name" value="Sig_transdc_resp-reg_C-effctor"/>
</dbReference>
<dbReference type="Proteomes" id="UP001259572">
    <property type="component" value="Unassembled WGS sequence"/>
</dbReference>
<dbReference type="Pfam" id="PF00196">
    <property type="entry name" value="GerE"/>
    <property type="match status" value="1"/>
</dbReference>
<protein>
    <submittedName>
        <fullName evidence="6">LuxR C-terminal-related transcriptional regulator</fullName>
    </submittedName>
</protein>
<evidence type="ECO:0000256" key="2">
    <source>
        <dbReference type="ARBA" id="ARBA00022643"/>
    </source>
</evidence>
<feature type="domain" description="HTH luxR-type" evidence="4">
    <location>
        <begin position="137"/>
        <end position="202"/>
    </location>
</feature>
<dbReference type="CDD" id="cd06170">
    <property type="entry name" value="LuxR_C_like"/>
    <property type="match status" value="1"/>
</dbReference>
<dbReference type="InterPro" id="IPR000792">
    <property type="entry name" value="Tscrpt_reg_LuxR_C"/>
</dbReference>
<dbReference type="InterPro" id="IPR035965">
    <property type="entry name" value="PAS-like_dom_sf"/>
</dbReference>
<dbReference type="CDD" id="cd00130">
    <property type="entry name" value="PAS"/>
    <property type="match status" value="1"/>
</dbReference>
<sequence length="203" mass="22023">MTDSDEPERLIASIEETPIATVITNPRLADNPIIAVNAAFERLTGYGRGDAIGRNCRFLAGRETETSGSQMLRDAIEGARPGFAELVNYRRDGSAFRNAVMIAPIFSEDGGLVYFIGSQMDVSHGSGTPAITRRHQAGVHVAQLTQRQRQVLQEMMNGYRNKQIAARLGISEKTVKMHRAALLTRLGVATSADAVRIAVEAGL</sequence>
<gene>
    <name evidence="6" type="ORF">RQX22_08455</name>
</gene>
<dbReference type="RefSeq" id="WP_315725495.1">
    <property type="nucleotide sequence ID" value="NZ_JAVUPU010000003.1"/>
</dbReference>
<dbReference type="PANTHER" id="PTHR47429">
    <property type="entry name" value="PROTEIN TWIN LOV 1"/>
    <property type="match status" value="1"/>
</dbReference>
<dbReference type="InterPro" id="IPR036388">
    <property type="entry name" value="WH-like_DNA-bd_sf"/>
</dbReference>
<name>A0ABU3Q6E5_9SPHN</name>
<evidence type="ECO:0000313" key="7">
    <source>
        <dbReference type="Proteomes" id="UP001259572"/>
    </source>
</evidence>